<sequence length="396" mass="45565">MSGNKGHLQPKATFLQQQTAAFQLAVACCTWPLDMPLIEQTADAQTDWFEFLAMVKRHRIPGLAHRALKHVSGIPEEVRQALSSKAHTSILGNLRCIALLSQLDTQFKSRGIPYAVLKGIPLSQQLYGEPSLRQTRDIDLLVAPHDFEAAENILLQAGLRRKEPEGELTPQLRRLWFDLRHHFSYVYPQHGITLELHWRLFDNSAIDPGPCVFQELDRVEVSRGISLPVLRREYLLSHLIVHGASHAWCRLKWLSDVAALLTDYSANDRKHLLQQARDQGVEPAFRQAIAVCESLELLPFYDLPPAPASVRWLISVALHGLLEEEPDRGYFQARHLMLSRFTLSPRRSYRLQELRVQLFSVDDWEMFPLPRWLTFTYPLLRAPLWLIRRSLYALRG</sequence>
<dbReference type="InterPro" id="IPR043519">
    <property type="entry name" value="NT_sf"/>
</dbReference>
<reference evidence="1 2" key="1">
    <citation type="submission" date="2019-08" db="EMBL/GenBank/DDBJ databases">
        <title>Complete genome sequence of Terriglobus albidus strain ORNL.</title>
        <authorList>
            <person name="Podar M."/>
        </authorList>
    </citation>
    <scope>NUCLEOTIDE SEQUENCE [LARGE SCALE GENOMIC DNA]</scope>
    <source>
        <strain evidence="1 2">ORNL</strain>
    </source>
</reference>
<dbReference type="KEGG" id="talb:FTW19_16665"/>
<dbReference type="AlphaFoldDB" id="A0A5B9EED5"/>
<dbReference type="Gene3D" id="3.30.460.40">
    <property type="match status" value="1"/>
</dbReference>
<name>A0A5B9EED5_9BACT</name>
<organism evidence="1 2">
    <name type="scientific">Terriglobus albidus</name>
    <dbReference type="NCBI Taxonomy" id="1592106"/>
    <lineage>
        <taxon>Bacteria</taxon>
        <taxon>Pseudomonadati</taxon>
        <taxon>Acidobacteriota</taxon>
        <taxon>Terriglobia</taxon>
        <taxon>Terriglobales</taxon>
        <taxon>Acidobacteriaceae</taxon>
        <taxon>Terriglobus</taxon>
    </lineage>
</organism>
<dbReference type="Proteomes" id="UP000321820">
    <property type="component" value="Chromosome"/>
</dbReference>
<dbReference type="SUPFAM" id="SSF81301">
    <property type="entry name" value="Nucleotidyltransferase"/>
    <property type="match status" value="1"/>
</dbReference>
<dbReference type="GO" id="GO:0016740">
    <property type="term" value="F:transferase activity"/>
    <property type="evidence" value="ECO:0007669"/>
    <property type="project" value="UniProtKB-KW"/>
</dbReference>
<accession>A0A5B9EED5</accession>
<keyword evidence="2" id="KW-1185">Reference proteome</keyword>
<dbReference type="InterPro" id="IPR039498">
    <property type="entry name" value="NTP_transf_5"/>
</dbReference>
<proteinExistence type="predicted"/>
<keyword evidence="1" id="KW-0808">Transferase</keyword>
<dbReference type="PROSITE" id="PS51257">
    <property type="entry name" value="PROKAR_LIPOPROTEIN"/>
    <property type="match status" value="1"/>
</dbReference>
<dbReference type="OrthoDB" id="9773927at2"/>
<dbReference type="RefSeq" id="WP_147648677.1">
    <property type="nucleotide sequence ID" value="NZ_CP042806.1"/>
</dbReference>
<evidence type="ECO:0000313" key="1">
    <source>
        <dbReference type="EMBL" id="QEE29485.1"/>
    </source>
</evidence>
<protein>
    <submittedName>
        <fullName evidence="1">Nucleotidyltransferase family protein</fullName>
    </submittedName>
</protein>
<evidence type="ECO:0000313" key="2">
    <source>
        <dbReference type="Proteomes" id="UP000321820"/>
    </source>
</evidence>
<dbReference type="Pfam" id="PF14907">
    <property type="entry name" value="NTP_transf_5"/>
    <property type="match status" value="1"/>
</dbReference>
<dbReference type="EMBL" id="CP042806">
    <property type="protein sequence ID" value="QEE29485.1"/>
    <property type="molecule type" value="Genomic_DNA"/>
</dbReference>
<gene>
    <name evidence="1" type="ORF">FTW19_16665</name>
</gene>